<dbReference type="Gene3D" id="1.10.472.10">
    <property type="entry name" value="Cyclin-like"/>
    <property type="match status" value="1"/>
</dbReference>
<proteinExistence type="predicted"/>
<dbReference type="Proteomes" id="UP000076532">
    <property type="component" value="Unassembled WGS sequence"/>
</dbReference>
<protein>
    <submittedName>
        <fullName evidence="2">Uncharacterized protein</fullName>
    </submittedName>
</protein>
<dbReference type="OrthoDB" id="286814at2759"/>
<dbReference type="AlphaFoldDB" id="A0A167VGI0"/>
<gene>
    <name evidence="1" type="ORF">FIBSPDRAFT_877982</name>
    <name evidence="2" type="ORF">FIBSPDRAFT_877989</name>
</gene>
<evidence type="ECO:0000313" key="2">
    <source>
        <dbReference type="EMBL" id="KZP04989.1"/>
    </source>
</evidence>
<evidence type="ECO:0000313" key="1">
    <source>
        <dbReference type="EMBL" id="KZP04983.1"/>
    </source>
</evidence>
<dbReference type="EMBL" id="KV417872">
    <property type="protein sequence ID" value="KZP04989.1"/>
    <property type="molecule type" value="Genomic_DNA"/>
</dbReference>
<dbReference type="STRING" id="436010.A0A167VGI0"/>
<dbReference type="EMBL" id="KV417872">
    <property type="protein sequence ID" value="KZP04983.1"/>
    <property type="molecule type" value="Genomic_DNA"/>
</dbReference>
<accession>A0A167VGI0</accession>
<organism evidence="2 3">
    <name type="scientific">Athelia psychrophila</name>
    <dbReference type="NCBI Taxonomy" id="1759441"/>
    <lineage>
        <taxon>Eukaryota</taxon>
        <taxon>Fungi</taxon>
        <taxon>Dikarya</taxon>
        <taxon>Basidiomycota</taxon>
        <taxon>Agaricomycotina</taxon>
        <taxon>Agaricomycetes</taxon>
        <taxon>Agaricomycetidae</taxon>
        <taxon>Atheliales</taxon>
        <taxon>Atheliaceae</taxon>
        <taxon>Athelia</taxon>
    </lineage>
</organism>
<name>A0A167VGI0_9AGAM</name>
<sequence length="103" mass="11643">MTRLCCQISINTFLPALSQVNLAKKYETLRSPLPLISPLSSLLLRSRCTFLASLILASMFTQDRCYSNKAWAKLSDLSPHEIGCYTCLNWRCARLALVDRQST</sequence>
<keyword evidence="3" id="KW-1185">Reference proteome</keyword>
<evidence type="ECO:0000313" key="3">
    <source>
        <dbReference type="Proteomes" id="UP000076532"/>
    </source>
</evidence>
<reference evidence="2 3" key="1">
    <citation type="journal article" date="2016" name="Mol. Biol. Evol.">
        <title>Comparative Genomics of Early-Diverging Mushroom-Forming Fungi Provides Insights into the Origins of Lignocellulose Decay Capabilities.</title>
        <authorList>
            <person name="Nagy L.G."/>
            <person name="Riley R."/>
            <person name="Tritt A."/>
            <person name="Adam C."/>
            <person name="Daum C."/>
            <person name="Floudas D."/>
            <person name="Sun H."/>
            <person name="Yadav J.S."/>
            <person name="Pangilinan J."/>
            <person name="Larsson K.H."/>
            <person name="Matsuura K."/>
            <person name="Barry K."/>
            <person name="Labutti K."/>
            <person name="Kuo R."/>
            <person name="Ohm R.A."/>
            <person name="Bhattacharya S.S."/>
            <person name="Shirouzu T."/>
            <person name="Yoshinaga Y."/>
            <person name="Martin F.M."/>
            <person name="Grigoriev I.V."/>
            <person name="Hibbett D.S."/>
        </authorList>
    </citation>
    <scope>NUCLEOTIDE SEQUENCE [LARGE SCALE GENOMIC DNA]</scope>
    <source>
        <strain evidence="2 3">CBS 109695</strain>
    </source>
</reference>